<keyword evidence="3" id="KW-0833">Ubl conjugation pathway</keyword>
<evidence type="ECO:0000256" key="4">
    <source>
        <dbReference type="ARBA" id="ARBA00023306"/>
    </source>
</evidence>
<evidence type="ECO:0000256" key="5">
    <source>
        <dbReference type="SAM" id="MobiDB-lite"/>
    </source>
</evidence>
<dbReference type="InterPro" id="IPR011047">
    <property type="entry name" value="Quinoprotein_ADH-like_sf"/>
</dbReference>
<dbReference type="GO" id="GO:0031145">
    <property type="term" value="P:anaphase-promoting complex-dependent catabolic process"/>
    <property type="evidence" value="ECO:0007669"/>
    <property type="project" value="InterPro"/>
</dbReference>
<dbReference type="PANTHER" id="PTHR13260">
    <property type="entry name" value="ANAPHASE PROMOTING COMPLEX SUBUNIT 4 APC4"/>
    <property type="match status" value="1"/>
</dbReference>
<keyword evidence="1" id="KW-0132">Cell division</keyword>
<dbReference type="Gene3D" id="2.130.10.10">
    <property type="entry name" value="YVTN repeat-like/Quinoprotein amine dehydrogenase"/>
    <property type="match status" value="1"/>
</dbReference>
<accession>A0A7E4UZ56</accession>
<dbReference type="Proteomes" id="UP000492821">
    <property type="component" value="Unassembled WGS sequence"/>
</dbReference>
<dbReference type="WBParaSite" id="Pan_g14617.t1">
    <property type="protein sequence ID" value="Pan_g14617.t1"/>
    <property type="gene ID" value="Pan_g14617"/>
</dbReference>
<feature type="region of interest" description="Disordered" evidence="5">
    <location>
        <begin position="424"/>
        <end position="461"/>
    </location>
</feature>
<dbReference type="GO" id="GO:0034399">
    <property type="term" value="C:nuclear periphery"/>
    <property type="evidence" value="ECO:0007669"/>
    <property type="project" value="TreeGrafter"/>
</dbReference>
<name>A0A7E4UZ56_PANRE</name>
<feature type="domain" description="Anaphase-promoting complex subunit 4-like WD40" evidence="6">
    <location>
        <begin position="24"/>
        <end position="124"/>
    </location>
</feature>
<dbReference type="InterPro" id="IPR024789">
    <property type="entry name" value="APC4"/>
</dbReference>
<keyword evidence="4" id="KW-0131">Cell cycle</keyword>
<dbReference type="InterPro" id="IPR024977">
    <property type="entry name" value="Apc4-like_WD40_dom"/>
</dbReference>
<dbReference type="PANTHER" id="PTHR13260:SF0">
    <property type="entry name" value="ANAPHASE-PROMOTING COMPLEX SUBUNIT 4"/>
    <property type="match status" value="1"/>
</dbReference>
<evidence type="ECO:0000256" key="3">
    <source>
        <dbReference type="ARBA" id="ARBA00022786"/>
    </source>
</evidence>
<feature type="compositionally biased region" description="Basic and acidic residues" evidence="5">
    <location>
        <begin position="962"/>
        <end position="976"/>
    </location>
</feature>
<dbReference type="InterPro" id="IPR015943">
    <property type="entry name" value="WD40/YVTN_repeat-like_dom_sf"/>
</dbReference>
<evidence type="ECO:0000313" key="7">
    <source>
        <dbReference type="Proteomes" id="UP000492821"/>
    </source>
</evidence>
<dbReference type="GO" id="GO:0070979">
    <property type="term" value="P:protein K11-linked ubiquitination"/>
    <property type="evidence" value="ECO:0007669"/>
    <property type="project" value="TreeGrafter"/>
</dbReference>
<proteinExistence type="predicted"/>
<protein>
    <submittedName>
        <fullName evidence="8">ANAPC4_WD40 domain-containing protein</fullName>
    </submittedName>
</protein>
<sequence length="1009" mass="116084">MSAHERVIEQPRFKTGSLKVLAAVWNPKQTVVALAMSNGEIVLKRKGWRTCWRQEISDLVGIWYEPTKEPDTLSVETISSMCFSPDGEYLVVNLTNGRTHFFATNTGKVAYTMEAQPFVMMKWVTVEPVEEPFKQFRRKFPMHALFNFNPEGSKDTGARVRDVEHFLLTACPVTYRGTMLIGVTQSAKLFMYANGILLMKELNLLDHYKFHSMVDPTSLKVIDFLIVANKRSLNVTYQYVESDVPAFIDDFTNLPVQRTLPIIGATTLLVDYNLGWGVMSFVRSMYNTAANYSEMLYCLIFIKEMLRYTATGYDDSVFGFVERFLEITVRNYKLTGGHRDGFFCEMVKHLKGELVSTAFVDSVRRCKNAPSLKTHMAPFNDYTTKRLHYIKYGMNLVADALGHLMDIAVANLNNTDLVFERGNLANRPKRNPNQAPPPTAKSIREKFVDGKLDSTPKPRPTGPIEGFYEFITDIATFQWQIARFNQLIDKKRAGMEAFSHYVHELLRPTAEQMEMFTLDMHNYDLGALIDFIAETQRFDKKFEYPSHLVPNVFSTVPILKSDVRPETVFEEILKFVHPLGVFEVPHYMPMCMPDCPHYPEDDLTDEMRDRLLNLKTKKIFASVYQWHTDKYFDFFSPYFPEYAQGNFPPANVCQILRDKLKGPKPPIESFKRFIGPGVPHLPRIDSDDLIVRLALRPTFYLGMVPLFDFRTFADNYYWKRYPRPVCPKFHILEKTHPLLPMKILMNPALPYYDVDRKPDDILNVPRENFKEAHPDSVVVIFRNQPNGITSRCYVYYPTMKPPCPELAAVLPPALSKCVKSIQGNQFPLLVHDIAMNSKGVLIGIGPIDETTYLTQRKEFSLRSTLYNFLPVIEPEKVPIRLFWMNIFGKAVIVEKQQLELSGEPGDYYAYIFPSPTTEHAVLVSKYQSRLKWVHSVDNKATATVEYATPRRVRPPPPPKSPTPDREKTPSPDETPKRKLPPPPPPPVKLSEADLKLMEHLEDVHNCMYY</sequence>
<dbReference type="GO" id="GO:0051301">
    <property type="term" value="P:cell division"/>
    <property type="evidence" value="ECO:0007669"/>
    <property type="project" value="UniProtKB-KW"/>
</dbReference>
<keyword evidence="7" id="KW-1185">Reference proteome</keyword>
<dbReference type="SUPFAM" id="SSF50998">
    <property type="entry name" value="Quinoprotein alcohol dehydrogenase-like"/>
    <property type="match status" value="1"/>
</dbReference>
<evidence type="ECO:0000256" key="2">
    <source>
        <dbReference type="ARBA" id="ARBA00022776"/>
    </source>
</evidence>
<organism evidence="7 8">
    <name type="scientific">Panagrellus redivivus</name>
    <name type="common">Microworm</name>
    <dbReference type="NCBI Taxonomy" id="6233"/>
    <lineage>
        <taxon>Eukaryota</taxon>
        <taxon>Metazoa</taxon>
        <taxon>Ecdysozoa</taxon>
        <taxon>Nematoda</taxon>
        <taxon>Chromadorea</taxon>
        <taxon>Rhabditida</taxon>
        <taxon>Tylenchina</taxon>
        <taxon>Panagrolaimomorpha</taxon>
        <taxon>Panagrolaimoidea</taxon>
        <taxon>Panagrolaimidae</taxon>
        <taxon>Panagrellus</taxon>
    </lineage>
</organism>
<evidence type="ECO:0000259" key="6">
    <source>
        <dbReference type="Pfam" id="PF12894"/>
    </source>
</evidence>
<evidence type="ECO:0000256" key="1">
    <source>
        <dbReference type="ARBA" id="ARBA00022618"/>
    </source>
</evidence>
<dbReference type="GO" id="GO:0005680">
    <property type="term" value="C:anaphase-promoting complex"/>
    <property type="evidence" value="ECO:0007669"/>
    <property type="project" value="InterPro"/>
</dbReference>
<evidence type="ECO:0000313" key="8">
    <source>
        <dbReference type="WBParaSite" id="Pan_g14617.t1"/>
    </source>
</evidence>
<dbReference type="Pfam" id="PF12894">
    <property type="entry name" value="ANAPC4_WD40"/>
    <property type="match status" value="1"/>
</dbReference>
<keyword evidence="2" id="KW-0498">Mitosis</keyword>
<feature type="compositionally biased region" description="Basic and acidic residues" evidence="5">
    <location>
        <begin position="442"/>
        <end position="456"/>
    </location>
</feature>
<feature type="region of interest" description="Disordered" evidence="5">
    <location>
        <begin position="944"/>
        <end position="990"/>
    </location>
</feature>
<reference evidence="8" key="2">
    <citation type="submission" date="2020-10" db="UniProtKB">
        <authorList>
            <consortium name="WormBaseParasite"/>
        </authorList>
    </citation>
    <scope>IDENTIFICATION</scope>
</reference>
<dbReference type="AlphaFoldDB" id="A0A7E4UZ56"/>
<reference evidence="7" key="1">
    <citation type="journal article" date="2013" name="Genetics">
        <title>The draft genome and transcriptome of Panagrellus redivivus are shaped by the harsh demands of a free-living lifestyle.</title>
        <authorList>
            <person name="Srinivasan J."/>
            <person name="Dillman A.R."/>
            <person name="Macchietto M.G."/>
            <person name="Heikkinen L."/>
            <person name="Lakso M."/>
            <person name="Fracchia K.M."/>
            <person name="Antoshechkin I."/>
            <person name="Mortazavi A."/>
            <person name="Wong G."/>
            <person name="Sternberg P.W."/>
        </authorList>
    </citation>
    <scope>NUCLEOTIDE SEQUENCE [LARGE SCALE GENOMIC DNA]</scope>
    <source>
        <strain evidence="7">MT8872</strain>
    </source>
</reference>